<dbReference type="Gene3D" id="3.40.50.1950">
    <property type="entry name" value="Flavin prenyltransferase-like"/>
    <property type="match status" value="1"/>
</dbReference>
<dbReference type="AlphaFoldDB" id="A0A9N8VD47"/>
<evidence type="ECO:0000256" key="2">
    <source>
        <dbReference type="ARBA" id="ARBA00038350"/>
    </source>
</evidence>
<dbReference type="SUPFAM" id="SSF52507">
    <property type="entry name" value="Homo-oligomeric flavin-containing Cys decarboxylases, HFCD"/>
    <property type="match status" value="1"/>
</dbReference>
<reference evidence="4" key="1">
    <citation type="submission" date="2021-06" db="EMBL/GenBank/DDBJ databases">
        <authorList>
            <person name="Kallberg Y."/>
            <person name="Tangrot J."/>
            <person name="Rosling A."/>
        </authorList>
    </citation>
    <scope>NUCLEOTIDE SEQUENCE</scope>
    <source>
        <strain evidence="4">FL130A</strain>
    </source>
</reference>
<sequence>MSAESLSIIDKGSYIEICDDKDIKEREKKKIKNLLIGATGSVASIKIPLLVKSLLELDSNLSIKVCVTTHASHFFDPNTLNLETGVQVFTDQDEWKDWNKISDPILHIELRNWADAFILAPLDANTLAKIANGLCDNLITCVLRAWDFTKPVIVCPAMNTNMWNHPFTAKHLKVLVEELGYIVVPPISKKLACGDLGVGAMAEYVTIVNYVRENLI</sequence>
<dbReference type="GO" id="GO:0010181">
    <property type="term" value="F:FMN binding"/>
    <property type="evidence" value="ECO:0007669"/>
    <property type="project" value="TreeGrafter"/>
</dbReference>
<dbReference type="GO" id="GO:0015937">
    <property type="term" value="P:coenzyme A biosynthetic process"/>
    <property type="evidence" value="ECO:0007669"/>
    <property type="project" value="UniProtKB-KW"/>
</dbReference>
<proteinExistence type="inferred from homology"/>
<dbReference type="GO" id="GO:0071513">
    <property type="term" value="C:phosphopantothenoylcysteine decarboxylase complex"/>
    <property type="evidence" value="ECO:0007669"/>
    <property type="project" value="TreeGrafter"/>
</dbReference>
<evidence type="ECO:0000259" key="3">
    <source>
        <dbReference type="Pfam" id="PF02441"/>
    </source>
</evidence>
<organism evidence="4 5">
    <name type="scientific">Ambispora leptoticha</name>
    <dbReference type="NCBI Taxonomy" id="144679"/>
    <lineage>
        <taxon>Eukaryota</taxon>
        <taxon>Fungi</taxon>
        <taxon>Fungi incertae sedis</taxon>
        <taxon>Mucoromycota</taxon>
        <taxon>Glomeromycotina</taxon>
        <taxon>Glomeromycetes</taxon>
        <taxon>Archaeosporales</taxon>
        <taxon>Ambisporaceae</taxon>
        <taxon>Ambispora</taxon>
    </lineage>
</organism>
<comment type="similarity">
    <text evidence="2">Belongs to the HFCD (homooligomeric flavin containing Cys decarboxylase) superfamily.</text>
</comment>
<dbReference type="Proteomes" id="UP000789508">
    <property type="component" value="Unassembled WGS sequence"/>
</dbReference>
<dbReference type="Pfam" id="PF02441">
    <property type="entry name" value="Flavoprotein"/>
    <property type="match status" value="1"/>
</dbReference>
<evidence type="ECO:0000256" key="1">
    <source>
        <dbReference type="ARBA" id="ARBA00022993"/>
    </source>
</evidence>
<evidence type="ECO:0000313" key="5">
    <source>
        <dbReference type="Proteomes" id="UP000789508"/>
    </source>
</evidence>
<dbReference type="OrthoDB" id="1532798at2759"/>
<dbReference type="InterPro" id="IPR036551">
    <property type="entry name" value="Flavin_trans-like"/>
</dbReference>
<gene>
    <name evidence="4" type="ORF">ALEPTO_LOCUS873</name>
</gene>
<accession>A0A9N8VD47</accession>
<dbReference type="PANTHER" id="PTHR14359:SF6">
    <property type="entry name" value="PHOSPHOPANTOTHENOYLCYSTEINE DECARBOXYLASE"/>
    <property type="match status" value="1"/>
</dbReference>
<comment type="caution">
    <text evidence="4">The sequence shown here is derived from an EMBL/GenBank/DDBJ whole genome shotgun (WGS) entry which is preliminary data.</text>
</comment>
<keyword evidence="1" id="KW-0173">Coenzyme A biosynthesis</keyword>
<dbReference type="EMBL" id="CAJVPS010000078">
    <property type="protein sequence ID" value="CAG8448910.1"/>
    <property type="molecule type" value="Genomic_DNA"/>
</dbReference>
<dbReference type="GO" id="GO:0004633">
    <property type="term" value="F:phosphopantothenoylcysteine decarboxylase activity"/>
    <property type="evidence" value="ECO:0007669"/>
    <property type="project" value="TreeGrafter"/>
</dbReference>
<name>A0A9N8VD47_9GLOM</name>
<dbReference type="FunFam" id="3.40.50.1950:FF:000004">
    <property type="entry name" value="Phosphopantothenoylcysteine decarboxylase"/>
    <property type="match status" value="1"/>
</dbReference>
<protein>
    <submittedName>
        <fullName evidence="4">10009_t:CDS:1</fullName>
    </submittedName>
</protein>
<dbReference type="PANTHER" id="PTHR14359">
    <property type="entry name" value="HOMO-OLIGOMERIC FLAVIN CONTAINING CYS DECARBOXYLASE FAMILY"/>
    <property type="match status" value="1"/>
</dbReference>
<keyword evidence="5" id="KW-1185">Reference proteome</keyword>
<dbReference type="InterPro" id="IPR003382">
    <property type="entry name" value="Flavoprotein"/>
</dbReference>
<evidence type="ECO:0000313" key="4">
    <source>
        <dbReference type="EMBL" id="CAG8448910.1"/>
    </source>
</evidence>
<feature type="domain" description="Flavoprotein" evidence="3">
    <location>
        <begin position="32"/>
        <end position="213"/>
    </location>
</feature>